<dbReference type="InterPro" id="IPR036663">
    <property type="entry name" value="Fumarylacetoacetase_C_sf"/>
</dbReference>
<protein>
    <submittedName>
        <fullName evidence="4">Fumarylacetoacetate hydrolase family protein</fullName>
    </submittedName>
</protein>
<keyword evidence="5" id="KW-1185">Reference proteome</keyword>
<gene>
    <name evidence="4" type="ORF">ACFPIJ_38795</name>
</gene>
<feature type="domain" description="Fumarylacetoacetase-like C-terminal" evidence="3">
    <location>
        <begin position="73"/>
        <end position="278"/>
    </location>
</feature>
<dbReference type="PANTHER" id="PTHR42796:SF4">
    <property type="entry name" value="FUMARYLACETOACETATE HYDROLASE DOMAIN-CONTAINING PROTEIN 2A"/>
    <property type="match status" value="1"/>
</dbReference>
<comment type="caution">
    <text evidence="4">The sequence shown here is derived from an EMBL/GenBank/DDBJ whole genome shotgun (WGS) entry which is preliminary data.</text>
</comment>
<keyword evidence="4" id="KW-0378">Hydrolase</keyword>
<comment type="similarity">
    <text evidence="1">Belongs to the FAH family.</text>
</comment>
<name>A0ABV9W8E3_9ACTN</name>
<reference evidence="5" key="1">
    <citation type="journal article" date="2019" name="Int. J. Syst. Evol. Microbiol.">
        <title>The Global Catalogue of Microorganisms (GCM) 10K type strain sequencing project: providing services to taxonomists for standard genome sequencing and annotation.</title>
        <authorList>
            <consortium name="The Broad Institute Genomics Platform"/>
            <consortium name="The Broad Institute Genome Sequencing Center for Infectious Disease"/>
            <person name="Wu L."/>
            <person name="Ma J."/>
        </authorList>
    </citation>
    <scope>NUCLEOTIDE SEQUENCE [LARGE SCALE GENOMIC DNA]</scope>
    <source>
        <strain evidence="5">CGMCC 4.7152</strain>
    </source>
</reference>
<dbReference type="Pfam" id="PF01557">
    <property type="entry name" value="FAA_hydrolase"/>
    <property type="match status" value="1"/>
</dbReference>
<dbReference type="Gene3D" id="3.90.850.10">
    <property type="entry name" value="Fumarylacetoacetase-like, C-terminal domain"/>
    <property type="match status" value="1"/>
</dbReference>
<dbReference type="InterPro" id="IPR011234">
    <property type="entry name" value="Fumarylacetoacetase-like_C"/>
</dbReference>
<dbReference type="RefSeq" id="WP_380123016.1">
    <property type="nucleotide sequence ID" value="NZ_JBHSIU010000054.1"/>
</dbReference>
<keyword evidence="2" id="KW-0479">Metal-binding</keyword>
<dbReference type="InterPro" id="IPR051121">
    <property type="entry name" value="FAH"/>
</dbReference>
<evidence type="ECO:0000313" key="4">
    <source>
        <dbReference type="EMBL" id="MFC5003760.1"/>
    </source>
</evidence>
<evidence type="ECO:0000256" key="2">
    <source>
        <dbReference type="ARBA" id="ARBA00022723"/>
    </source>
</evidence>
<dbReference type="PANTHER" id="PTHR42796">
    <property type="entry name" value="FUMARYLACETOACETATE HYDROLASE DOMAIN-CONTAINING PROTEIN 2A-RELATED"/>
    <property type="match status" value="1"/>
</dbReference>
<organism evidence="4 5">
    <name type="scientific">Dactylosporangium cerinum</name>
    <dbReference type="NCBI Taxonomy" id="1434730"/>
    <lineage>
        <taxon>Bacteria</taxon>
        <taxon>Bacillati</taxon>
        <taxon>Actinomycetota</taxon>
        <taxon>Actinomycetes</taxon>
        <taxon>Micromonosporales</taxon>
        <taxon>Micromonosporaceae</taxon>
        <taxon>Dactylosporangium</taxon>
    </lineage>
</organism>
<dbReference type="Proteomes" id="UP001595912">
    <property type="component" value="Unassembled WGS sequence"/>
</dbReference>
<dbReference type="EMBL" id="JBHSIU010000054">
    <property type="protein sequence ID" value="MFC5003760.1"/>
    <property type="molecule type" value="Genomic_DNA"/>
</dbReference>
<evidence type="ECO:0000259" key="3">
    <source>
        <dbReference type="Pfam" id="PF01557"/>
    </source>
</evidence>
<proteinExistence type="inferred from homology"/>
<evidence type="ECO:0000313" key="5">
    <source>
        <dbReference type="Proteomes" id="UP001595912"/>
    </source>
</evidence>
<evidence type="ECO:0000256" key="1">
    <source>
        <dbReference type="ARBA" id="ARBA00010211"/>
    </source>
</evidence>
<dbReference type="SUPFAM" id="SSF56529">
    <property type="entry name" value="FAH"/>
    <property type="match status" value="1"/>
</dbReference>
<sequence length="298" mass="31793">MRIANLAGRLVLITEDGAVDVERASGGRFGSDPQAVYDRWTEFKAWAAGTDNATAEPFAVEDLGAPAPAPRQVFAIGLNYSKHAAESGFAVPDAPTVMFTKWQSCLTGPVTEVELPEGGHTDWEVELVVVIGERASNITEAAAWEHVAGLTVGQDLSERVQQTAGPSPQFSLGKSLPGFGPTGPWLVTPDELSDRDDLELGCAINGEQVQKGRTRELIFSVPALVSKLSAKVPLLPGDLLFTGTPAGVGMGRTPPRFLSPGDELVSYITGIGELRQRFVAARPRKDRSPCRCTDSPRS</sequence>
<dbReference type="GO" id="GO:0016787">
    <property type="term" value="F:hydrolase activity"/>
    <property type="evidence" value="ECO:0007669"/>
    <property type="project" value="UniProtKB-KW"/>
</dbReference>
<accession>A0ABV9W8E3</accession>